<gene>
    <name evidence="7" type="ORF">TWF694_004782</name>
</gene>
<dbReference type="InterPro" id="IPR033452">
    <property type="entry name" value="GH30_C"/>
</dbReference>
<reference evidence="7 8" key="1">
    <citation type="submission" date="2019-10" db="EMBL/GenBank/DDBJ databases">
        <authorList>
            <person name="Palmer J.M."/>
        </authorList>
    </citation>
    <scope>NUCLEOTIDE SEQUENCE [LARGE SCALE GENOMIC DNA]</scope>
    <source>
        <strain evidence="7 8">TWF694</strain>
    </source>
</reference>
<dbReference type="EMBL" id="JAVHJO010000015">
    <property type="protein sequence ID" value="KAK6527802.1"/>
    <property type="molecule type" value="Genomic_DNA"/>
</dbReference>
<dbReference type="SUPFAM" id="SSF51445">
    <property type="entry name" value="(Trans)glycosidases"/>
    <property type="match status" value="1"/>
</dbReference>
<keyword evidence="3" id="KW-0378">Hydrolase</keyword>
<evidence type="ECO:0000256" key="5">
    <source>
        <dbReference type="SAM" id="SignalP"/>
    </source>
</evidence>
<dbReference type="PANTHER" id="PTHR11069:SF23">
    <property type="entry name" value="LYSOSOMAL ACID GLUCOSYLCERAMIDASE"/>
    <property type="match status" value="1"/>
</dbReference>
<keyword evidence="8" id="KW-1185">Reference proteome</keyword>
<dbReference type="GO" id="GO:0005576">
    <property type="term" value="C:extracellular region"/>
    <property type="evidence" value="ECO:0007669"/>
    <property type="project" value="InterPro"/>
</dbReference>
<dbReference type="AlphaFoldDB" id="A0AAV9WWA8"/>
<dbReference type="PANTHER" id="PTHR11069">
    <property type="entry name" value="GLUCOSYLCERAMIDASE"/>
    <property type="match status" value="1"/>
</dbReference>
<dbReference type="GO" id="GO:0005975">
    <property type="term" value="P:carbohydrate metabolic process"/>
    <property type="evidence" value="ECO:0007669"/>
    <property type="project" value="InterPro"/>
</dbReference>
<evidence type="ECO:0000256" key="1">
    <source>
        <dbReference type="ARBA" id="ARBA00005382"/>
    </source>
</evidence>
<dbReference type="InterPro" id="IPR013780">
    <property type="entry name" value="Glyco_hydro_b"/>
</dbReference>
<proteinExistence type="inferred from homology"/>
<dbReference type="InterPro" id="IPR001139">
    <property type="entry name" value="Glyco_hydro_30"/>
</dbReference>
<evidence type="ECO:0000256" key="2">
    <source>
        <dbReference type="ARBA" id="ARBA00022729"/>
    </source>
</evidence>
<dbReference type="GO" id="GO:0016020">
    <property type="term" value="C:membrane"/>
    <property type="evidence" value="ECO:0007669"/>
    <property type="project" value="GOC"/>
</dbReference>
<feature type="chain" id="PRO_5043541588" description="CBM1 domain-containing protein" evidence="5">
    <location>
        <begin position="20"/>
        <end position="544"/>
    </location>
</feature>
<evidence type="ECO:0000256" key="4">
    <source>
        <dbReference type="SAM" id="MobiDB-lite"/>
    </source>
</evidence>
<feature type="signal peptide" evidence="5">
    <location>
        <begin position="1"/>
        <end position="19"/>
    </location>
</feature>
<feature type="domain" description="CBM1" evidence="6">
    <location>
        <begin position="508"/>
        <end position="544"/>
    </location>
</feature>
<dbReference type="SUPFAM" id="SSF57180">
    <property type="entry name" value="Cellulose-binding domain"/>
    <property type="match status" value="1"/>
</dbReference>
<dbReference type="GO" id="GO:0030248">
    <property type="term" value="F:cellulose binding"/>
    <property type="evidence" value="ECO:0007669"/>
    <property type="project" value="InterPro"/>
</dbReference>
<feature type="compositionally biased region" description="Low complexity" evidence="4">
    <location>
        <begin position="474"/>
        <end position="501"/>
    </location>
</feature>
<evidence type="ECO:0000256" key="3">
    <source>
        <dbReference type="ARBA" id="ARBA00022801"/>
    </source>
</evidence>
<accession>A0AAV9WWA8</accession>
<dbReference type="PROSITE" id="PS00562">
    <property type="entry name" value="CBM1_1"/>
    <property type="match status" value="1"/>
</dbReference>
<dbReference type="SUPFAM" id="SSF51011">
    <property type="entry name" value="Glycosyl hydrolase domain"/>
    <property type="match status" value="1"/>
</dbReference>
<comment type="similarity">
    <text evidence="1">Belongs to the glycosyl hydrolase 30 family.</text>
</comment>
<dbReference type="Proteomes" id="UP001365542">
    <property type="component" value="Unassembled WGS sequence"/>
</dbReference>
<comment type="caution">
    <text evidence="7">The sequence shown here is derived from an EMBL/GenBank/DDBJ whole genome shotgun (WGS) entry which is preliminary data.</text>
</comment>
<dbReference type="InterPro" id="IPR000254">
    <property type="entry name" value="CBD"/>
</dbReference>
<feature type="region of interest" description="Disordered" evidence="4">
    <location>
        <begin position="474"/>
        <end position="506"/>
    </location>
</feature>
<evidence type="ECO:0000313" key="8">
    <source>
        <dbReference type="Proteomes" id="UP001365542"/>
    </source>
</evidence>
<protein>
    <recommendedName>
        <fullName evidence="6">CBM1 domain-containing protein</fullName>
    </recommendedName>
</protein>
<dbReference type="Pfam" id="PF00734">
    <property type="entry name" value="CBM_1"/>
    <property type="match status" value="1"/>
</dbReference>
<dbReference type="InterPro" id="IPR039514">
    <property type="entry name" value="6GAL-like"/>
</dbReference>
<dbReference type="InterPro" id="IPR017853">
    <property type="entry name" value="GH"/>
</dbReference>
<dbReference type="Pfam" id="PF14587">
    <property type="entry name" value="Glyco_hydr_30_2"/>
    <property type="match status" value="1"/>
</dbReference>
<dbReference type="GO" id="GO:0006680">
    <property type="term" value="P:glucosylceramide catabolic process"/>
    <property type="evidence" value="ECO:0007669"/>
    <property type="project" value="TreeGrafter"/>
</dbReference>
<evidence type="ECO:0000259" key="6">
    <source>
        <dbReference type="PROSITE" id="PS51164"/>
    </source>
</evidence>
<sequence length="544" mass="56521">MAIPKSLLMVAGLAATALGQTAITVNTGTTYQTIDGFGFSQAFGRASQFQSTAAALQKQALDYLFSKTTGAGFSIIRNRIGSGGSGDSIEPNSPGSPSAAPTYVWDDNDAGQVWFSTQAKSYGVTTIYADAWSAPGFMKTSGSDSTPGYLCGTPGHTCSTGDWRQAYANFLVQYVKYYNSVGLPITHLGFLNEPDYSPGYSQMQISSNATEAISFIPILSATVKAAGLNLKITCCDAVGWSTTVTYTNALVNAGVTQYLGVITSHDYSNDPTSPLSVTSLPKWNTEGGPSDAFTTSWYVSGDQNEGMNWANRIANGIVTCSLSAFLFWEGFENGQTQSGSHLVDVNGSNAQPSAIFWAFAMWSRYIRPGAVRVGTTGTITSTVIGAFKNTDGTYVLVFTNSGTSAQSAKVSFSGYTPGSASAWVTSTSGNFVSTSATLASGAVTVSIPARSVVTVLLSGGGSVTTATTLKTSTTTTKSTTTSSKTTTISTKTSTTTTKSTTTGGGSGCQSAQYGQCGGIGWTGCTSCVSPYTCQVGNPYYSQCL</sequence>
<evidence type="ECO:0000313" key="7">
    <source>
        <dbReference type="EMBL" id="KAK6527802.1"/>
    </source>
</evidence>
<keyword evidence="2 5" id="KW-0732">Signal</keyword>
<dbReference type="GO" id="GO:0004348">
    <property type="term" value="F:glucosylceramidase activity"/>
    <property type="evidence" value="ECO:0007669"/>
    <property type="project" value="InterPro"/>
</dbReference>
<dbReference type="Gene3D" id="2.60.40.1180">
    <property type="entry name" value="Golgi alpha-mannosidase II"/>
    <property type="match status" value="1"/>
</dbReference>
<dbReference type="InterPro" id="IPR035971">
    <property type="entry name" value="CBD_sf"/>
</dbReference>
<dbReference type="Gene3D" id="3.20.20.80">
    <property type="entry name" value="Glycosidases"/>
    <property type="match status" value="1"/>
</dbReference>
<organism evidence="7 8">
    <name type="scientific">Orbilia ellipsospora</name>
    <dbReference type="NCBI Taxonomy" id="2528407"/>
    <lineage>
        <taxon>Eukaryota</taxon>
        <taxon>Fungi</taxon>
        <taxon>Dikarya</taxon>
        <taxon>Ascomycota</taxon>
        <taxon>Pezizomycotina</taxon>
        <taxon>Orbiliomycetes</taxon>
        <taxon>Orbiliales</taxon>
        <taxon>Orbiliaceae</taxon>
        <taxon>Orbilia</taxon>
    </lineage>
</organism>
<name>A0AAV9WWA8_9PEZI</name>
<dbReference type="Pfam" id="PF17189">
    <property type="entry name" value="Glyco_hydro_30C"/>
    <property type="match status" value="1"/>
</dbReference>
<dbReference type="SMART" id="SM00236">
    <property type="entry name" value="fCBD"/>
    <property type="match status" value="1"/>
</dbReference>
<dbReference type="PROSITE" id="PS51164">
    <property type="entry name" value="CBM1_2"/>
    <property type="match status" value="1"/>
</dbReference>